<feature type="compositionally biased region" description="Polar residues" evidence="1">
    <location>
        <begin position="68"/>
        <end position="77"/>
    </location>
</feature>
<feature type="compositionally biased region" description="Pro residues" evidence="1">
    <location>
        <begin position="485"/>
        <end position="495"/>
    </location>
</feature>
<feature type="compositionally biased region" description="Basic and acidic residues" evidence="1">
    <location>
        <begin position="1072"/>
        <end position="1089"/>
    </location>
</feature>
<feature type="compositionally biased region" description="Basic and acidic residues" evidence="1">
    <location>
        <begin position="251"/>
        <end position="265"/>
    </location>
</feature>
<feature type="compositionally biased region" description="Basic and acidic residues" evidence="1">
    <location>
        <begin position="302"/>
        <end position="313"/>
    </location>
</feature>
<feature type="compositionally biased region" description="Low complexity" evidence="1">
    <location>
        <begin position="689"/>
        <end position="703"/>
    </location>
</feature>
<evidence type="ECO:0000313" key="4">
    <source>
        <dbReference type="Proteomes" id="UP000279259"/>
    </source>
</evidence>
<feature type="transmembrane region" description="Helical" evidence="2">
    <location>
        <begin position="1152"/>
        <end position="1175"/>
    </location>
</feature>
<reference evidence="3 4" key="1">
    <citation type="submission" date="2018-11" db="EMBL/GenBank/DDBJ databases">
        <title>Genome sequence of Saitozyma podzolica DSM 27192.</title>
        <authorList>
            <person name="Aliyu H."/>
            <person name="Gorte O."/>
            <person name="Ochsenreither K."/>
        </authorList>
    </citation>
    <scope>NUCLEOTIDE SEQUENCE [LARGE SCALE GENOMIC DNA]</scope>
    <source>
        <strain evidence="3 4">DSM 27192</strain>
    </source>
</reference>
<feature type="compositionally biased region" description="Low complexity" evidence="1">
    <location>
        <begin position="160"/>
        <end position="170"/>
    </location>
</feature>
<feature type="region of interest" description="Disordered" evidence="1">
    <location>
        <begin position="1034"/>
        <end position="1089"/>
    </location>
</feature>
<proteinExistence type="predicted"/>
<feature type="compositionally biased region" description="Low complexity" evidence="1">
    <location>
        <begin position="286"/>
        <end position="301"/>
    </location>
</feature>
<feature type="region of interest" description="Disordered" evidence="1">
    <location>
        <begin position="820"/>
        <end position="841"/>
    </location>
</feature>
<dbReference type="EMBL" id="RSCD01000006">
    <property type="protein sequence ID" value="RSH92452.1"/>
    <property type="molecule type" value="Genomic_DNA"/>
</dbReference>
<feature type="compositionally biased region" description="Basic and acidic residues" evidence="1">
    <location>
        <begin position="457"/>
        <end position="466"/>
    </location>
</feature>
<feature type="compositionally biased region" description="Low complexity" evidence="1">
    <location>
        <begin position="441"/>
        <end position="455"/>
    </location>
</feature>
<feature type="compositionally biased region" description="Basic and acidic residues" evidence="1">
    <location>
        <begin position="554"/>
        <end position="569"/>
    </location>
</feature>
<protein>
    <submittedName>
        <fullName evidence="3">Uncharacterized protein</fullName>
    </submittedName>
</protein>
<feature type="compositionally biased region" description="Polar residues" evidence="1">
    <location>
        <begin position="181"/>
        <end position="190"/>
    </location>
</feature>
<evidence type="ECO:0000313" key="3">
    <source>
        <dbReference type="EMBL" id="RSH92452.1"/>
    </source>
</evidence>
<evidence type="ECO:0000256" key="1">
    <source>
        <dbReference type="SAM" id="MobiDB-lite"/>
    </source>
</evidence>
<feature type="region of interest" description="Disordered" evidence="1">
    <location>
        <begin position="685"/>
        <end position="714"/>
    </location>
</feature>
<feature type="region of interest" description="Disordered" evidence="1">
    <location>
        <begin position="107"/>
        <end position="196"/>
    </location>
</feature>
<organism evidence="3 4">
    <name type="scientific">Saitozyma podzolica</name>
    <dbReference type="NCBI Taxonomy" id="1890683"/>
    <lineage>
        <taxon>Eukaryota</taxon>
        <taxon>Fungi</taxon>
        <taxon>Dikarya</taxon>
        <taxon>Basidiomycota</taxon>
        <taxon>Agaricomycotina</taxon>
        <taxon>Tremellomycetes</taxon>
        <taxon>Tremellales</taxon>
        <taxon>Trimorphomycetaceae</taxon>
        <taxon>Saitozyma</taxon>
    </lineage>
</organism>
<dbReference type="AlphaFoldDB" id="A0A427YMV1"/>
<evidence type="ECO:0000256" key="2">
    <source>
        <dbReference type="SAM" id="Phobius"/>
    </source>
</evidence>
<feature type="compositionally biased region" description="Polar residues" evidence="1">
    <location>
        <begin position="753"/>
        <end position="764"/>
    </location>
</feature>
<feature type="compositionally biased region" description="Gly residues" evidence="1">
    <location>
        <begin position="266"/>
        <end position="285"/>
    </location>
</feature>
<keyword evidence="4" id="KW-1185">Reference proteome</keyword>
<feature type="region of interest" description="Disordered" evidence="1">
    <location>
        <begin position="1"/>
        <end position="84"/>
    </location>
</feature>
<feature type="region of interest" description="Disordered" evidence="1">
    <location>
        <begin position="743"/>
        <end position="771"/>
    </location>
</feature>
<feature type="compositionally biased region" description="Polar residues" evidence="1">
    <location>
        <begin position="570"/>
        <end position="581"/>
    </location>
</feature>
<dbReference type="STRING" id="1890683.A0A427YMV1"/>
<dbReference type="Proteomes" id="UP000279259">
    <property type="component" value="Unassembled WGS sequence"/>
</dbReference>
<feature type="region of interest" description="Disordered" evidence="1">
    <location>
        <begin position="213"/>
        <end position="502"/>
    </location>
</feature>
<keyword evidence="2" id="KW-0472">Membrane</keyword>
<keyword evidence="2" id="KW-1133">Transmembrane helix</keyword>
<name>A0A427YMV1_9TREE</name>
<accession>A0A427YMV1</accession>
<sequence length="1179" mass="125261">MPSVSSVSSRHGDYGRGVISPKGLNQTEEIHERKQGKKESRKDEEDKANEKPLPIHPERFSVADTFANHASTSTSTGGRVAGLGLGLNIRPSVEVDPERIDLALGSLPWPELPFRDPASPGSPLPPSSAVSAPAGDTRLQMGTGTDTGRGKGGTHRSESANANANANWNGSVGGGGGANARGSTSESKGGSASRGFWARKAKMGGIFATLQGELIGTPGKDKERVQDQVTGRSGSMRDMMGEGMAQHSAQRQREDWKRDDRDDGTGRGQEQGHGLGLGLGVGSGSAFGRSSTTSTSTTTTRPDPRSRGREKDLPIPSLPAYPFLSSDPLPEGLPSAISSDRGGSRSQSRLSSRSSTSISTAGFSAGASASQGLSQSQGHSQSSLGRSFSHTRSFSRGNKPAPSPLSLGFLPQHDGHTQGGNQDQDEDDFHRFPGLRTADGSSTSASSQTSPWSISRDPSELDDRRLSVPYSPTLAHGASLDWQRPYPPEVVPGIPPVGDNFNPYDREDEYRFSGMSFPVERPGSAWSGMADIETVPTSRDVSRGSRISWATSANHDHSRNNDRERDRANPSRNKSTKSIRSAKSLKSTKSIRSKRISTTSTSTSAHRPYGSRRWEIARGEDSEGIALVVRGGGGGGDWGGAGAEEEMELGALVGRAAVLERLLRQGKRVSAQSILLHHAARPFSPFATSRPSSRFSRGPSRLSHAPSTKHRSQAHLQLQVQVHDKPALSALLGFSDQAVSTVGRSHSRAGAKSSASTRTGDTGASSRKSLSTSLRYRLSRKIRRNKSREDTFTEISGDYETDDPCDDAEDEVDRLGLGALDEDDDPSLFPPSSRPISGVPLSARDRPSYEPNYGVTLGLPQHAHLEGTPRSSGIGNGNGRGAGLRGLLHSGILIFGEEDDLPPPTPPKPARLRTRIAEALIPRPPGCVSPVLPGYSTPHHAHSHAHAHAHAHGVGGVAVQGYQEQGVSAHGHVAATAAATLGSPFMYEYNAGIPLPHQGYHRWHHQHEGVAASSGGWGWGWAWPWASGGSRRTRRTRKIAHRSRGGEDGRRGWGVGASASASANAGAGSLEWEEKGLNPEPGITDRDADADAGGVRVRAWTQSPRTRSHLHRDVQREKTETGYGLQVLQRSKGGFSGVIGGQWEDAGARRRWVWGVLVGSGIVGVLVVGLLAGILGRKG</sequence>
<comment type="caution">
    <text evidence="3">The sequence shown here is derived from an EMBL/GenBank/DDBJ whole genome shotgun (WGS) entry which is preliminary data.</text>
</comment>
<keyword evidence="2" id="KW-0812">Transmembrane</keyword>
<gene>
    <name evidence="3" type="ORF">EHS25_008868</name>
</gene>
<feature type="region of interest" description="Disordered" evidence="1">
    <location>
        <begin position="535"/>
        <end position="612"/>
    </location>
</feature>
<feature type="compositionally biased region" description="Basic and acidic residues" evidence="1">
    <location>
        <begin position="28"/>
        <end position="50"/>
    </location>
</feature>
<feature type="compositionally biased region" description="Low complexity" evidence="1">
    <location>
        <begin position="338"/>
        <end position="387"/>
    </location>
</feature>
<feature type="compositionally biased region" description="Low complexity" evidence="1">
    <location>
        <begin position="1056"/>
        <end position="1069"/>
    </location>
</feature>
<dbReference type="OrthoDB" id="10531828at2759"/>
<feature type="compositionally biased region" description="Basic residues" evidence="1">
    <location>
        <begin position="1034"/>
        <end position="1043"/>
    </location>
</feature>